<comment type="caution">
    <text evidence="2">The sequence shown here is derived from an EMBL/GenBank/DDBJ whole genome shotgun (WGS) entry which is preliminary data.</text>
</comment>
<dbReference type="Proteomes" id="UP000276133">
    <property type="component" value="Unassembled WGS sequence"/>
</dbReference>
<keyword evidence="1" id="KW-0812">Transmembrane</keyword>
<dbReference type="Gene3D" id="1.20.1070.10">
    <property type="entry name" value="Rhodopsin 7-helix transmembrane proteins"/>
    <property type="match status" value="1"/>
</dbReference>
<keyword evidence="1" id="KW-0472">Membrane</keyword>
<protein>
    <submittedName>
        <fullName evidence="2">Uncharacterized protein</fullName>
    </submittedName>
</protein>
<evidence type="ECO:0000313" key="2">
    <source>
        <dbReference type="EMBL" id="RNA42047.1"/>
    </source>
</evidence>
<sequence length="118" mass="14038">MDLITCLLDYPFFFITILFDYFPLHITIAQIWASYDNNINTTTALHMLYMSVVLLKSVKKPLKLKNDCLVKRFKVIIFSIWTFSFLIWIPITNAFGVIPYTLDVNFHRNFFDVQHEYS</sequence>
<dbReference type="SUPFAM" id="SSF81321">
    <property type="entry name" value="Family A G protein-coupled receptor-like"/>
    <property type="match status" value="1"/>
</dbReference>
<organism evidence="2 3">
    <name type="scientific">Brachionus plicatilis</name>
    <name type="common">Marine rotifer</name>
    <name type="synonym">Brachionus muelleri</name>
    <dbReference type="NCBI Taxonomy" id="10195"/>
    <lineage>
        <taxon>Eukaryota</taxon>
        <taxon>Metazoa</taxon>
        <taxon>Spiralia</taxon>
        <taxon>Gnathifera</taxon>
        <taxon>Rotifera</taxon>
        <taxon>Eurotatoria</taxon>
        <taxon>Monogononta</taxon>
        <taxon>Pseudotrocha</taxon>
        <taxon>Ploima</taxon>
        <taxon>Brachionidae</taxon>
        <taxon>Brachionus</taxon>
    </lineage>
</organism>
<feature type="transmembrane region" description="Helical" evidence="1">
    <location>
        <begin position="39"/>
        <end position="55"/>
    </location>
</feature>
<dbReference type="AlphaFoldDB" id="A0A3M7T277"/>
<dbReference type="EMBL" id="REGN01000421">
    <property type="protein sequence ID" value="RNA42047.1"/>
    <property type="molecule type" value="Genomic_DNA"/>
</dbReference>
<reference evidence="2 3" key="1">
    <citation type="journal article" date="2018" name="Sci. Rep.">
        <title>Genomic signatures of local adaptation to the degree of environmental predictability in rotifers.</title>
        <authorList>
            <person name="Franch-Gras L."/>
            <person name="Hahn C."/>
            <person name="Garcia-Roger E.M."/>
            <person name="Carmona M.J."/>
            <person name="Serra M."/>
            <person name="Gomez A."/>
        </authorList>
    </citation>
    <scope>NUCLEOTIDE SEQUENCE [LARGE SCALE GENOMIC DNA]</scope>
    <source>
        <strain evidence="2">HYR1</strain>
    </source>
</reference>
<gene>
    <name evidence="2" type="ORF">BpHYR1_021753</name>
</gene>
<dbReference type="OrthoDB" id="10572108at2759"/>
<evidence type="ECO:0000256" key="1">
    <source>
        <dbReference type="SAM" id="Phobius"/>
    </source>
</evidence>
<accession>A0A3M7T277</accession>
<keyword evidence="3" id="KW-1185">Reference proteome</keyword>
<name>A0A3M7T277_BRAPC</name>
<feature type="transmembrane region" description="Helical" evidence="1">
    <location>
        <begin position="75"/>
        <end position="98"/>
    </location>
</feature>
<proteinExistence type="predicted"/>
<keyword evidence="1" id="KW-1133">Transmembrane helix</keyword>
<feature type="transmembrane region" description="Helical" evidence="1">
    <location>
        <begin position="12"/>
        <end position="33"/>
    </location>
</feature>
<evidence type="ECO:0000313" key="3">
    <source>
        <dbReference type="Proteomes" id="UP000276133"/>
    </source>
</evidence>